<proteinExistence type="predicted"/>
<dbReference type="InterPro" id="IPR021136">
    <property type="entry name" value="Flagellar_hook_control-like_C"/>
</dbReference>
<feature type="compositionally biased region" description="Polar residues" evidence="2">
    <location>
        <begin position="383"/>
        <end position="392"/>
    </location>
</feature>
<keyword evidence="4" id="KW-0969">Cilium</keyword>
<gene>
    <name evidence="4" type="ORF">EKG35_03625</name>
</gene>
<protein>
    <submittedName>
        <fullName evidence="4">Flagellar hook-length control protein FliK</fullName>
    </submittedName>
</protein>
<feature type="coiled-coil region" evidence="1">
    <location>
        <begin position="194"/>
        <end position="225"/>
    </location>
</feature>
<dbReference type="Proteomes" id="UP000276349">
    <property type="component" value="Unassembled WGS sequence"/>
</dbReference>
<dbReference type="RefSeq" id="WP_126292961.1">
    <property type="nucleotide sequence ID" value="NZ_RXNR01000007.1"/>
</dbReference>
<dbReference type="EMBL" id="RXNR01000007">
    <property type="protein sequence ID" value="RTQ95210.1"/>
    <property type="molecule type" value="Genomic_DNA"/>
</dbReference>
<keyword evidence="4" id="KW-0282">Flagellum</keyword>
<dbReference type="Gene3D" id="3.30.750.140">
    <property type="match status" value="1"/>
</dbReference>
<dbReference type="InterPro" id="IPR038610">
    <property type="entry name" value="FliK-like_C_sf"/>
</dbReference>
<keyword evidence="5" id="KW-1185">Reference proteome</keyword>
<evidence type="ECO:0000259" key="3">
    <source>
        <dbReference type="Pfam" id="PF02120"/>
    </source>
</evidence>
<organism evidence="4 5">
    <name type="scientific">Lysinibacillus telephonicus</name>
    <dbReference type="NCBI Taxonomy" id="1714840"/>
    <lineage>
        <taxon>Bacteria</taxon>
        <taxon>Bacillati</taxon>
        <taxon>Bacillota</taxon>
        <taxon>Bacilli</taxon>
        <taxon>Bacillales</taxon>
        <taxon>Bacillaceae</taxon>
        <taxon>Lysinibacillus</taxon>
    </lineage>
</organism>
<evidence type="ECO:0000256" key="2">
    <source>
        <dbReference type="SAM" id="MobiDB-lite"/>
    </source>
</evidence>
<feature type="region of interest" description="Disordered" evidence="2">
    <location>
        <begin position="382"/>
        <end position="414"/>
    </location>
</feature>
<keyword evidence="1" id="KW-0175">Coiled coil</keyword>
<evidence type="ECO:0000313" key="5">
    <source>
        <dbReference type="Proteomes" id="UP000276349"/>
    </source>
</evidence>
<feature type="domain" description="Flagellar hook-length control protein-like C-terminal" evidence="3">
    <location>
        <begin position="301"/>
        <end position="376"/>
    </location>
</feature>
<evidence type="ECO:0000313" key="4">
    <source>
        <dbReference type="EMBL" id="RTQ95210.1"/>
    </source>
</evidence>
<dbReference type="OrthoDB" id="2112988at2"/>
<dbReference type="Pfam" id="PF02120">
    <property type="entry name" value="Flg_hook"/>
    <property type="match status" value="1"/>
</dbReference>
<feature type="compositionally biased region" description="Acidic residues" evidence="2">
    <location>
        <begin position="397"/>
        <end position="410"/>
    </location>
</feature>
<sequence>MNIGIMQLGNFNTISAKQSVKAPTNTMNTKGNNFGDVFSNVVSSSTKDNDINNEAAKEGLTDLEELTELLNSDSIEEILDLLGISHDEGLLMVGTDNGQAVAIDELMNLEDLLSVLNIDQEQLLETVQQLLGDDSIEVNNIWDFIQIVNEQASTLIPQITTALQGEHKATPKEVEQLLQFLKLAYSTGKNSDLLNEQAAKLTQLQESLQAVSKQLEANYQGAQSKTVETSSSVKVSLQGFQQLVEQTIKKSETNEPSSTLGTATTTVSTKTVTITLPTEKPAQSEALLKEIQNLLNRSQLSGNQGSMKLLLKLYPENLGSIRIELMQQDGVLTARLLTSTSLGKELLDSQLQQLKAAFAQQNIQIDRIDIAQTLQETDRNMRDQNPFSNLFKQQQSEQEDDNDQTDEEEEKISFSEYLINEGV</sequence>
<evidence type="ECO:0000256" key="1">
    <source>
        <dbReference type="SAM" id="Coils"/>
    </source>
</evidence>
<accession>A0A3S0KLA7</accession>
<dbReference type="CDD" id="cd17470">
    <property type="entry name" value="T3SS_Flik_C"/>
    <property type="match status" value="1"/>
</dbReference>
<comment type="caution">
    <text evidence="4">The sequence shown here is derived from an EMBL/GenBank/DDBJ whole genome shotgun (WGS) entry which is preliminary data.</text>
</comment>
<keyword evidence="4" id="KW-0966">Cell projection</keyword>
<name>A0A3S0KLA7_9BACI</name>
<reference evidence="4 5" key="1">
    <citation type="submission" date="2018-12" db="EMBL/GenBank/DDBJ databases">
        <authorList>
            <person name="Yu L."/>
        </authorList>
    </citation>
    <scope>NUCLEOTIDE SEQUENCE [LARGE SCALE GENOMIC DNA]</scope>
    <source>
        <strain evidence="4 5">S5H2222</strain>
    </source>
</reference>
<dbReference type="AlphaFoldDB" id="A0A3S0KLA7"/>